<dbReference type="AlphaFoldDB" id="A0A7R7IC52"/>
<evidence type="ECO:0000256" key="3">
    <source>
        <dbReference type="ARBA" id="ARBA00023163"/>
    </source>
</evidence>
<dbReference type="GO" id="GO:0003700">
    <property type="term" value="F:DNA-binding transcription factor activity"/>
    <property type="evidence" value="ECO:0007669"/>
    <property type="project" value="InterPro"/>
</dbReference>
<dbReference type="InterPro" id="IPR036390">
    <property type="entry name" value="WH_DNA-bd_sf"/>
</dbReference>
<keyword evidence="1" id="KW-0805">Transcription regulation</keyword>
<dbReference type="GO" id="GO:0003677">
    <property type="term" value="F:DNA binding"/>
    <property type="evidence" value="ECO:0007669"/>
    <property type="project" value="UniProtKB-KW"/>
</dbReference>
<feature type="domain" description="HTH gntR-type" evidence="4">
    <location>
        <begin position="11"/>
        <end position="79"/>
    </location>
</feature>
<dbReference type="Proteomes" id="UP000595897">
    <property type="component" value="Chromosome"/>
</dbReference>
<dbReference type="KEGG" id="ahb:bsdtb5_16580"/>
<reference evidence="5 6" key="1">
    <citation type="submission" date="2020-11" db="EMBL/GenBank/DDBJ databases">
        <title>Draft genome sequencing of a Lachnospiraceae strain isolated from anoxic soil subjected to BSD treatment.</title>
        <authorList>
            <person name="Uek A."/>
            <person name="Tonouchi A."/>
        </authorList>
    </citation>
    <scope>NUCLEOTIDE SEQUENCE [LARGE SCALE GENOMIC DNA]</scope>
    <source>
        <strain evidence="5 6">TB5</strain>
    </source>
</reference>
<dbReference type="InterPro" id="IPR036388">
    <property type="entry name" value="WH-like_DNA-bd_sf"/>
</dbReference>
<dbReference type="PANTHER" id="PTHR38445:SF12">
    <property type="entry name" value="GNTR-FAMILY TRANSCRIPTIONAL REGULATOR"/>
    <property type="match status" value="1"/>
</dbReference>
<dbReference type="RefSeq" id="WP_271715588.1">
    <property type="nucleotide sequence ID" value="NZ_AP024169.1"/>
</dbReference>
<evidence type="ECO:0000313" key="5">
    <source>
        <dbReference type="EMBL" id="BCN30363.1"/>
    </source>
</evidence>
<keyword evidence="2" id="KW-0238">DNA-binding</keyword>
<dbReference type="PANTHER" id="PTHR38445">
    <property type="entry name" value="HTH-TYPE TRANSCRIPTIONAL REPRESSOR YTRA"/>
    <property type="match status" value="1"/>
</dbReference>
<keyword evidence="6" id="KW-1185">Reference proteome</keyword>
<dbReference type="SUPFAM" id="SSF46785">
    <property type="entry name" value="Winged helix' DNA-binding domain"/>
    <property type="match status" value="1"/>
</dbReference>
<accession>A0A7R7IC52</accession>
<evidence type="ECO:0000256" key="2">
    <source>
        <dbReference type="ARBA" id="ARBA00023125"/>
    </source>
</evidence>
<dbReference type="InterPro" id="IPR000524">
    <property type="entry name" value="Tscrpt_reg_HTH_GntR"/>
</dbReference>
<proteinExistence type="predicted"/>
<evidence type="ECO:0000313" key="6">
    <source>
        <dbReference type="Proteomes" id="UP000595897"/>
    </source>
</evidence>
<dbReference type="CDD" id="cd07377">
    <property type="entry name" value="WHTH_GntR"/>
    <property type="match status" value="1"/>
</dbReference>
<organism evidence="5 6">
    <name type="scientific">Anaeromicropila herbilytica</name>
    <dbReference type="NCBI Taxonomy" id="2785025"/>
    <lineage>
        <taxon>Bacteria</taxon>
        <taxon>Bacillati</taxon>
        <taxon>Bacillota</taxon>
        <taxon>Clostridia</taxon>
        <taxon>Lachnospirales</taxon>
        <taxon>Lachnospiraceae</taxon>
        <taxon>Anaeromicropila</taxon>
    </lineage>
</organism>
<keyword evidence="3" id="KW-0804">Transcription</keyword>
<dbReference type="PROSITE" id="PS50949">
    <property type="entry name" value="HTH_GNTR"/>
    <property type="match status" value="1"/>
</dbReference>
<name>A0A7R7IC52_9FIRM</name>
<dbReference type="Pfam" id="PF00392">
    <property type="entry name" value="GntR"/>
    <property type="match status" value="1"/>
</dbReference>
<dbReference type="EMBL" id="AP024169">
    <property type="protein sequence ID" value="BCN30363.1"/>
    <property type="molecule type" value="Genomic_DNA"/>
</dbReference>
<gene>
    <name evidence="5" type="ORF">bsdtb5_16580</name>
</gene>
<evidence type="ECO:0000259" key="4">
    <source>
        <dbReference type="PROSITE" id="PS50949"/>
    </source>
</evidence>
<dbReference type="SMART" id="SM00345">
    <property type="entry name" value="HTH_GNTR"/>
    <property type="match status" value="1"/>
</dbReference>
<protein>
    <submittedName>
        <fullName evidence="5">GntR family transcriptional regulator</fullName>
    </submittedName>
</protein>
<evidence type="ECO:0000256" key="1">
    <source>
        <dbReference type="ARBA" id="ARBA00023015"/>
    </source>
</evidence>
<dbReference type="Gene3D" id="1.10.10.10">
    <property type="entry name" value="Winged helix-like DNA-binding domain superfamily/Winged helix DNA-binding domain"/>
    <property type="match status" value="1"/>
</dbReference>
<sequence>MIIKLDFESEIPIYLQIRNEVVKGIGKGQLAIGEQLPTVRSLANDIGINAMTVNKAYALLKKEGFITIERRHGAKISPRYQSNIDYSERLVSELDLLTSEAAIRGCDKETFLRLCEQVYQSIHVRRLEDEKI</sequence>